<evidence type="ECO:0000313" key="1">
    <source>
        <dbReference type="EMBL" id="OBW90970.1"/>
    </source>
</evidence>
<evidence type="ECO:0000313" key="2">
    <source>
        <dbReference type="Proteomes" id="UP000243558"/>
    </source>
</evidence>
<organism evidence="1 2">
    <name type="scientific">Gallibacterium genomosp. 3</name>
    <dbReference type="NCBI Taxonomy" id="505345"/>
    <lineage>
        <taxon>Bacteria</taxon>
        <taxon>Pseudomonadati</taxon>
        <taxon>Pseudomonadota</taxon>
        <taxon>Gammaproteobacteria</taxon>
        <taxon>Pasteurellales</taxon>
        <taxon>Pasteurellaceae</taxon>
        <taxon>Gallibacterium</taxon>
    </lineage>
</organism>
<dbReference type="OrthoDB" id="10012850at2"/>
<comment type="caution">
    <text evidence="1">The sequence shown here is derived from an EMBL/GenBank/DDBJ whole genome shotgun (WGS) entry which is preliminary data.</text>
</comment>
<protein>
    <submittedName>
        <fullName evidence="1">Uncharacterized protein</fullName>
    </submittedName>
</protein>
<dbReference type="Proteomes" id="UP000243558">
    <property type="component" value="Unassembled WGS sequence"/>
</dbReference>
<dbReference type="RefSeq" id="WP_065239808.1">
    <property type="nucleotide sequence ID" value="NZ_JTJM01000046.1"/>
</dbReference>
<proteinExistence type="predicted"/>
<sequence>MNRISLTKYDGIEKFTLLDAWNFFKFSKGYSSDIAMLLLFENVIDAYSGISNIGIYGQERNSYRFEVTNDLTGEWENIRSIYKWYRNPDNKNSYSLDYKLEEDDLLTMEKYFFDKYEFMKFFDIPINETKKVENSYLINNEGITPIEQQLNNTNEARIDLDTLAHFIDLLLEASPELRRKDGKKPTYSELHTILSHKFPNERIPSKGTLKKYMGDL</sequence>
<dbReference type="AlphaFoldDB" id="A0A1A7NMY2"/>
<reference evidence="1 2" key="1">
    <citation type="submission" date="2014-11" db="EMBL/GenBank/DDBJ databases">
        <title>Pan-genome of Gallibacterium spp.</title>
        <authorList>
            <person name="Kudirkiene E."/>
            <person name="Bojesen A.M."/>
        </authorList>
    </citation>
    <scope>NUCLEOTIDE SEQUENCE [LARGE SCALE GENOMIC DNA]</scope>
    <source>
        <strain evidence="1 2">F151</strain>
    </source>
</reference>
<keyword evidence="2" id="KW-1185">Reference proteome</keyword>
<gene>
    <name evidence="1" type="ORF">QV01_09270</name>
</gene>
<dbReference type="EMBL" id="JTJM01000046">
    <property type="protein sequence ID" value="OBW90970.1"/>
    <property type="molecule type" value="Genomic_DNA"/>
</dbReference>
<name>A0A1A7NMY2_9PAST</name>
<accession>A0A1A7NMY2</accession>